<protein>
    <submittedName>
        <fullName evidence="1">Uncharacterized protein</fullName>
    </submittedName>
</protein>
<reference evidence="1 2" key="1">
    <citation type="submission" date="2013-02" db="EMBL/GenBank/DDBJ databases">
        <title>The Genome Sequence of Acinetobacter soli NIPH 2899.</title>
        <authorList>
            <consortium name="The Broad Institute Genome Sequencing Platform"/>
            <consortium name="The Broad Institute Genome Sequencing Center for Infectious Disease"/>
            <person name="Cerqueira G."/>
            <person name="Feldgarden M."/>
            <person name="Courvalin P."/>
            <person name="Perichon B."/>
            <person name="Grillot-Courvalin C."/>
            <person name="Clermont D."/>
            <person name="Rocha E."/>
            <person name="Yoon E.-J."/>
            <person name="Nemec A."/>
            <person name="Walker B."/>
            <person name="Young S.K."/>
            <person name="Zeng Q."/>
            <person name="Gargeya S."/>
            <person name="Fitzgerald M."/>
            <person name="Haas B."/>
            <person name="Abouelleil A."/>
            <person name="Alvarado L."/>
            <person name="Arachchi H.M."/>
            <person name="Berlin A.M."/>
            <person name="Chapman S.B."/>
            <person name="Dewar J."/>
            <person name="Goldberg J."/>
            <person name="Griggs A."/>
            <person name="Gujja S."/>
            <person name="Hansen M."/>
            <person name="Howarth C."/>
            <person name="Imamovic A."/>
            <person name="Larimer J."/>
            <person name="McCowan C."/>
            <person name="Murphy C."/>
            <person name="Neiman D."/>
            <person name="Pearson M."/>
            <person name="Priest M."/>
            <person name="Roberts A."/>
            <person name="Saif S."/>
            <person name="Shea T."/>
            <person name="Sisk P."/>
            <person name="Sykes S."/>
            <person name="Wortman J."/>
            <person name="Nusbaum C."/>
            <person name="Birren B."/>
        </authorList>
    </citation>
    <scope>NUCLEOTIDE SEQUENCE [LARGE SCALE GENOMIC DNA]</scope>
    <source>
        <strain evidence="1 2">NIPH 2899</strain>
    </source>
</reference>
<gene>
    <name evidence="1" type="ORF">F950_00223</name>
</gene>
<dbReference type="Proteomes" id="UP000018433">
    <property type="component" value="Unassembled WGS sequence"/>
</dbReference>
<evidence type="ECO:0000313" key="2">
    <source>
        <dbReference type="Proteomes" id="UP000018433"/>
    </source>
</evidence>
<dbReference type="EMBL" id="APPV01000006">
    <property type="protein sequence ID" value="ENV60978.1"/>
    <property type="molecule type" value="Genomic_DNA"/>
</dbReference>
<evidence type="ECO:0000313" key="1">
    <source>
        <dbReference type="EMBL" id="ENV60978.1"/>
    </source>
</evidence>
<name>A0ABP2U843_9GAMM</name>
<sequence>MLSREKLLPSTNQSQITFLSDEVLRKKIKDLDLFGSKHISLLKK</sequence>
<comment type="caution">
    <text evidence="1">The sequence shown here is derived from an EMBL/GenBank/DDBJ whole genome shotgun (WGS) entry which is preliminary data.</text>
</comment>
<keyword evidence="2" id="KW-1185">Reference proteome</keyword>
<proteinExistence type="predicted"/>
<organism evidence="1 2">
    <name type="scientific">Acinetobacter soli NIPH 2899</name>
    <dbReference type="NCBI Taxonomy" id="1217677"/>
    <lineage>
        <taxon>Bacteria</taxon>
        <taxon>Pseudomonadati</taxon>
        <taxon>Pseudomonadota</taxon>
        <taxon>Gammaproteobacteria</taxon>
        <taxon>Moraxellales</taxon>
        <taxon>Moraxellaceae</taxon>
        <taxon>Acinetobacter</taxon>
    </lineage>
</organism>
<accession>A0ABP2U843</accession>